<evidence type="ECO:0000313" key="2">
    <source>
        <dbReference type="Proteomes" id="UP001598130"/>
    </source>
</evidence>
<organism evidence="1 2">
    <name type="scientific">Phenylobacterium ferrooxidans</name>
    <dbReference type="NCBI Taxonomy" id="2982689"/>
    <lineage>
        <taxon>Bacteria</taxon>
        <taxon>Pseudomonadati</taxon>
        <taxon>Pseudomonadota</taxon>
        <taxon>Alphaproteobacteria</taxon>
        <taxon>Caulobacterales</taxon>
        <taxon>Caulobacteraceae</taxon>
        <taxon>Phenylobacterium</taxon>
    </lineage>
</organism>
<evidence type="ECO:0000313" key="1">
    <source>
        <dbReference type="EMBL" id="MFD3266187.1"/>
    </source>
</evidence>
<proteinExistence type="predicted"/>
<sequence>MATKLKVFVTSDGLADYVVAASSRPKALAAWEARQDLFASGAAHETDDPELMKAALAQPGEVLRRPAKSHVLPAALPKVVEPKGPSKAALRKVVEAERHVAEVEAAHQAAVVAIAAERAALDARESEALEAYQADSREAERALAKARRSL</sequence>
<keyword evidence="2" id="KW-1185">Reference proteome</keyword>
<comment type="caution">
    <text evidence="1">The sequence shown here is derived from an EMBL/GenBank/DDBJ whole genome shotgun (WGS) entry which is preliminary data.</text>
</comment>
<dbReference type="RefSeq" id="WP_377371467.1">
    <property type="nucleotide sequence ID" value="NZ_JAOTJD010000049.1"/>
</dbReference>
<dbReference type="Proteomes" id="UP001598130">
    <property type="component" value="Unassembled WGS sequence"/>
</dbReference>
<accession>A0ABW6D166</accession>
<evidence type="ECO:0008006" key="3">
    <source>
        <dbReference type="Google" id="ProtNLM"/>
    </source>
</evidence>
<gene>
    <name evidence="1" type="ORF">OCL97_19755</name>
</gene>
<reference evidence="1 2" key="1">
    <citation type="submission" date="2022-09" db="EMBL/GenBank/DDBJ databases">
        <title>New species of Phenylobacterium.</title>
        <authorList>
            <person name="Mieszkin S."/>
        </authorList>
    </citation>
    <scope>NUCLEOTIDE SEQUENCE [LARGE SCALE GENOMIC DNA]</scope>
    <source>
        <strain evidence="1 2">HK31-G</strain>
    </source>
</reference>
<dbReference type="EMBL" id="JAOTJD010000049">
    <property type="protein sequence ID" value="MFD3266187.1"/>
    <property type="molecule type" value="Genomic_DNA"/>
</dbReference>
<name>A0ABW6D166_9CAUL</name>
<protein>
    <recommendedName>
        <fullName evidence="3">Cell envelope biogenesis protein TolA</fullName>
    </recommendedName>
</protein>